<dbReference type="Gene3D" id="3.40.50.1110">
    <property type="entry name" value="SGNH hydrolase"/>
    <property type="match status" value="1"/>
</dbReference>
<dbReference type="Pfam" id="PF04311">
    <property type="entry name" value="DUF459"/>
    <property type="match status" value="1"/>
</dbReference>
<dbReference type="SUPFAM" id="SSF52266">
    <property type="entry name" value="SGNH hydrolase"/>
    <property type="match status" value="1"/>
</dbReference>
<reference evidence="1" key="1">
    <citation type="submission" date="2018-05" db="EMBL/GenBank/DDBJ databases">
        <authorList>
            <person name="Lanie J.A."/>
            <person name="Ng W.-L."/>
            <person name="Kazmierczak K.M."/>
            <person name="Andrzejewski T.M."/>
            <person name="Davidsen T.M."/>
            <person name="Wayne K.J."/>
            <person name="Tettelin H."/>
            <person name="Glass J.I."/>
            <person name="Rusch D."/>
            <person name="Podicherti R."/>
            <person name="Tsui H.-C.T."/>
            <person name="Winkler M.E."/>
        </authorList>
    </citation>
    <scope>NUCLEOTIDE SEQUENCE</scope>
</reference>
<proteinExistence type="predicted"/>
<dbReference type="InterPro" id="IPR036514">
    <property type="entry name" value="SGNH_hydro_sf"/>
</dbReference>
<dbReference type="EMBL" id="UINC01000828">
    <property type="protein sequence ID" value="SUZ61811.1"/>
    <property type="molecule type" value="Genomic_DNA"/>
</dbReference>
<feature type="non-terminal residue" evidence="1">
    <location>
        <position position="237"/>
    </location>
</feature>
<dbReference type="InterPro" id="IPR007407">
    <property type="entry name" value="DUF459"/>
</dbReference>
<accession>A0A381P4H3</accession>
<name>A0A381P4H3_9ZZZZ</name>
<evidence type="ECO:0000313" key="1">
    <source>
        <dbReference type="EMBL" id="SUZ61811.1"/>
    </source>
</evidence>
<feature type="non-terminal residue" evidence="1">
    <location>
        <position position="1"/>
    </location>
</feature>
<gene>
    <name evidence="1" type="ORF">METZ01_LOCUS14665</name>
</gene>
<protein>
    <submittedName>
        <fullName evidence="1">Uncharacterized protein</fullName>
    </submittedName>
</protein>
<organism evidence="1">
    <name type="scientific">marine metagenome</name>
    <dbReference type="NCBI Taxonomy" id="408172"/>
    <lineage>
        <taxon>unclassified sequences</taxon>
        <taxon>metagenomes</taxon>
        <taxon>ecological metagenomes</taxon>
    </lineage>
</organism>
<dbReference type="AlphaFoldDB" id="A0A381P4H3"/>
<sequence length="237" mass="24717">VTPAVLLALALLGAACGSGSEDGLRVVTLGDSVAYDADPGIRAALEAITTGVGSGVEVETRSFGGIGLLRPGFDDYLAEILDTQPDVVTLMLGGWDSDKAMADPESYRARVDEVTRRIIDTGTFLVWLGLPPTPPEEDAREHLILVNDVISSVAGRHRNVAYIDGSLLGDARGEFTRTNIAVDGTVQQVRKVRNGEDDGHLCPAGAALLGEAVAEVLLIRGVVGVEVGDPEAGHPQG</sequence>